<proteinExistence type="predicted"/>
<sequence>MKRSLCKNPNRTSKVLFYSELDFRKIHNLHQLLILRNLSLGPHFILVGSCNGIVCYYNKVMIPGNSMNLCLWNSATYEFRSLPDGNCFGRVYVVFFYDSINDDYQIVKFCHINKSSSATELYNLKSNTWKLKNFSCNFSPIALGSNIVVRNIVIYWVTIPTQGPSLGVLYAFDVNEENLVEISLPGCEFRTKPKPWI</sequence>
<evidence type="ECO:0000313" key="1">
    <source>
        <dbReference type="EMBL" id="KAI5648117.1"/>
    </source>
</evidence>
<organism evidence="1 2">
    <name type="scientific">Catharanthus roseus</name>
    <name type="common">Madagascar periwinkle</name>
    <name type="synonym">Vinca rosea</name>
    <dbReference type="NCBI Taxonomy" id="4058"/>
    <lineage>
        <taxon>Eukaryota</taxon>
        <taxon>Viridiplantae</taxon>
        <taxon>Streptophyta</taxon>
        <taxon>Embryophyta</taxon>
        <taxon>Tracheophyta</taxon>
        <taxon>Spermatophyta</taxon>
        <taxon>Magnoliopsida</taxon>
        <taxon>eudicotyledons</taxon>
        <taxon>Gunneridae</taxon>
        <taxon>Pentapetalae</taxon>
        <taxon>asterids</taxon>
        <taxon>lamiids</taxon>
        <taxon>Gentianales</taxon>
        <taxon>Apocynaceae</taxon>
        <taxon>Rauvolfioideae</taxon>
        <taxon>Vinceae</taxon>
        <taxon>Catharanthinae</taxon>
        <taxon>Catharanthus</taxon>
    </lineage>
</organism>
<reference evidence="2" key="1">
    <citation type="journal article" date="2023" name="Nat. Plants">
        <title>Single-cell RNA sequencing provides a high-resolution roadmap for understanding the multicellular compartmentation of specialized metabolism.</title>
        <authorList>
            <person name="Sun S."/>
            <person name="Shen X."/>
            <person name="Li Y."/>
            <person name="Li Y."/>
            <person name="Wang S."/>
            <person name="Li R."/>
            <person name="Zhang H."/>
            <person name="Shen G."/>
            <person name="Guo B."/>
            <person name="Wei J."/>
            <person name="Xu J."/>
            <person name="St-Pierre B."/>
            <person name="Chen S."/>
            <person name="Sun C."/>
        </authorList>
    </citation>
    <scope>NUCLEOTIDE SEQUENCE [LARGE SCALE GENOMIC DNA]</scope>
</reference>
<comment type="caution">
    <text evidence="1">The sequence shown here is derived from an EMBL/GenBank/DDBJ whole genome shotgun (WGS) entry which is preliminary data.</text>
</comment>
<dbReference type="Proteomes" id="UP001060085">
    <property type="component" value="Linkage Group LG08"/>
</dbReference>
<dbReference type="EMBL" id="CM044708">
    <property type="protein sequence ID" value="KAI5648117.1"/>
    <property type="molecule type" value="Genomic_DNA"/>
</dbReference>
<gene>
    <name evidence="1" type="ORF">M9H77_34122</name>
</gene>
<name>A0ACB9ZMF3_CATRO</name>
<accession>A0ACB9ZMF3</accession>
<evidence type="ECO:0000313" key="2">
    <source>
        <dbReference type="Proteomes" id="UP001060085"/>
    </source>
</evidence>
<keyword evidence="2" id="KW-1185">Reference proteome</keyword>
<protein>
    <submittedName>
        <fullName evidence="1">Uncharacterized protein</fullName>
    </submittedName>
</protein>